<name>A0ABW5E921_9GAMM</name>
<accession>A0ABW5E921</accession>
<dbReference type="Proteomes" id="UP001597425">
    <property type="component" value="Unassembled WGS sequence"/>
</dbReference>
<evidence type="ECO:0000313" key="2">
    <source>
        <dbReference type="EMBL" id="MFD2310001.1"/>
    </source>
</evidence>
<evidence type="ECO:0008006" key="4">
    <source>
        <dbReference type="Google" id="ProtNLM"/>
    </source>
</evidence>
<reference evidence="3" key="1">
    <citation type="journal article" date="2019" name="Int. J. Syst. Evol. Microbiol.">
        <title>The Global Catalogue of Microorganisms (GCM) 10K type strain sequencing project: providing services to taxonomists for standard genome sequencing and annotation.</title>
        <authorList>
            <consortium name="The Broad Institute Genomics Platform"/>
            <consortium name="The Broad Institute Genome Sequencing Center for Infectious Disease"/>
            <person name="Wu L."/>
            <person name="Ma J."/>
        </authorList>
    </citation>
    <scope>NUCLEOTIDE SEQUENCE [LARGE SCALE GENOMIC DNA]</scope>
    <source>
        <strain evidence="3">KCTC 12848</strain>
    </source>
</reference>
<feature type="signal peptide" evidence="1">
    <location>
        <begin position="1"/>
        <end position="21"/>
    </location>
</feature>
<protein>
    <recommendedName>
        <fullName evidence="4">Spore coat protein U domain-containing protein</fullName>
    </recommendedName>
</protein>
<dbReference type="EMBL" id="JBHUJD010000006">
    <property type="protein sequence ID" value="MFD2310001.1"/>
    <property type="molecule type" value="Genomic_DNA"/>
</dbReference>
<evidence type="ECO:0000256" key="1">
    <source>
        <dbReference type="SAM" id="SignalP"/>
    </source>
</evidence>
<proteinExistence type="predicted"/>
<gene>
    <name evidence="2" type="ORF">ACFSKX_06175</name>
</gene>
<comment type="caution">
    <text evidence="2">The sequence shown here is derived from an EMBL/GenBank/DDBJ whole genome shotgun (WGS) entry which is preliminary data.</text>
</comment>
<feature type="chain" id="PRO_5045772821" description="Spore coat protein U domain-containing protein" evidence="1">
    <location>
        <begin position="22"/>
        <end position="185"/>
    </location>
</feature>
<dbReference type="RefSeq" id="WP_265719965.1">
    <property type="nucleotide sequence ID" value="NZ_JAPIVK010000001.1"/>
</dbReference>
<keyword evidence="3" id="KW-1185">Reference proteome</keyword>
<keyword evidence="1" id="KW-0732">Signal</keyword>
<sequence length="185" mass="18989">MTTLRTLAAVAATALSLNAAAATNPTAATANESQGDFLITLNLTPFIIVNSFEDMTLEANANADISESQDICVGGFGFDDYSITFESTNGSTGGTGTDAFELLGTAAGDVVPYGVAFANNTTDTTGTDSVDGTMGSTRFSRQATASDCVGGAENARIFVSVDSDDWQDTDDAVFEDTLTVTVSAI</sequence>
<evidence type="ECO:0000313" key="3">
    <source>
        <dbReference type="Proteomes" id="UP001597425"/>
    </source>
</evidence>
<organism evidence="2 3">
    <name type="scientific">Microbulbifer halophilus</name>
    <dbReference type="NCBI Taxonomy" id="453963"/>
    <lineage>
        <taxon>Bacteria</taxon>
        <taxon>Pseudomonadati</taxon>
        <taxon>Pseudomonadota</taxon>
        <taxon>Gammaproteobacteria</taxon>
        <taxon>Cellvibrionales</taxon>
        <taxon>Microbulbiferaceae</taxon>
        <taxon>Microbulbifer</taxon>
    </lineage>
</organism>